<accession>A0AAD5Y8X1</accession>
<dbReference type="AlphaFoldDB" id="A0AAD5Y8X1"/>
<proteinExistence type="predicted"/>
<evidence type="ECO:0000313" key="1">
    <source>
        <dbReference type="EMBL" id="KAJ3258499.1"/>
    </source>
</evidence>
<organism evidence="1 2">
    <name type="scientific">Boothiomyces macroporosus</name>
    <dbReference type="NCBI Taxonomy" id="261099"/>
    <lineage>
        <taxon>Eukaryota</taxon>
        <taxon>Fungi</taxon>
        <taxon>Fungi incertae sedis</taxon>
        <taxon>Chytridiomycota</taxon>
        <taxon>Chytridiomycota incertae sedis</taxon>
        <taxon>Chytridiomycetes</taxon>
        <taxon>Rhizophydiales</taxon>
        <taxon>Terramycetaceae</taxon>
        <taxon>Boothiomyces</taxon>
    </lineage>
</organism>
<reference evidence="1" key="1">
    <citation type="submission" date="2020-05" db="EMBL/GenBank/DDBJ databases">
        <title>Phylogenomic resolution of chytrid fungi.</title>
        <authorList>
            <person name="Stajich J.E."/>
            <person name="Amses K."/>
            <person name="Simmons R."/>
            <person name="Seto K."/>
            <person name="Myers J."/>
            <person name="Bonds A."/>
            <person name="Quandt C.A."/>
            <person name="Barry K."/>
            <person name="Liu P."/>
            <person name="Grigoriev I."/>
            <person name="Longcore J.E."/>
            <person name="James T.Y."/>
        </authorList>
    </citation>
    <scope>NUCLEOTIDE SEQUENCE</scope>
    <source>
        <strain evidence="1">PLAUS21</strain>
    </source>
</reference>
<evidence type="ECO:0000313" key="2">
    <source>
        <dbReference type="Proteomes" id="UP001210925"/>
    </source>
</evidence>
<comment type="caution">
    <text evidence="1">The sequence shown here is derived from an EMBL/GenBank/DDBJ whole genome shotgun (WGS) entry which is preliminary data.</text>
</comment>
<dbReference type="EMBL" id="JADGKB010000027">
    <property type="protein sequence ID" value="KAJ3258499.1"/>
    <property type="molecule type" value="Genomic_DNA"/>
</dbReference>
<sequence>MNTIPAEIFDHIRLFLSIPDLDNFNIAVNQLDAPIPRSRVDEWFHFNFRKDWKSKLQLASHPSITLASRQLLQDYIFNLMRFDYRPPHSEYEYTHQYYLGEYEWEQDTYPERLTNDQMEDVVSEYIRKGLVNPAKQFFYETYTCLYCKTAAKKRPNLDCLNCEIFNGPFRVFEDPIAMASRISWNLVDLMLENPQVDPTVHNQKVLARAFHFKQHKVVKKLLDDRRVDPGFQGKGEVKLKVYGTTVSILPLQIAILHGWKDIYLILRSDPRIQPLSNQEKITLLAKLAKNEFTGATADLLEYILMNDDYVTNYAVKQAIAQQNWQLAKILIKHAYKGIPISVELDGVPNDVISALKEFITK</sequence>
<name>A0AAD5Y8X1_9FUNG</name>
<gene>
    <name evidence="1" type="ORF">HK103_003621</name>
</gene>
<keyword evidence="2" id="KW-1185">Reference proteome</keyword>
<protein>
    <submittedName>
        <fullName evidence="1">Uncharacterized protein</fullName>
    </submittedName>
</protein>
<dbReference type="Proteomes" id="UP001210925">
    <property type="component" value="Unassembled WGS sequence"/>
</dbReference>